<accession>A0A2N9I0T7</accession>
<feature type="region of interest" description="Disordered" evidence="1">
    <location>
        <begin position="19"/>
        <end position="43"/>
    </location>
</feature>
<feature type="compositionally biased region" description="Low complexity" evidence="1">
    <location>
        <begin position="333"/>
        <end position="344"/>
    </location>
</feature>
<dbReference type="PANTHER" id="PTHR26312">
    <property type="entry name" value="TETRATRICOPEPTIDE REPEAT PROTEIN 5"/>
    <property type="match status" value="1"/>
</dbReference>
<reference evidence="2" key="1">
    <citation type="submission" date="2018-02" db="EMBL/GenBank/DDBJ databases">
        <authorList>
            <person name="Cohen D.B."/>
            <person name="Kent A.D."/>
        </authorList>
    </citation>
    <scope>NUCLEOTIDE SEQUENCE</scope>
</reference>
<feature type="region of interest" description="Disordered" evidence="1">
    <location>
        <begin position="316"/>
        <end position="397"/>
    </location>
</feature>
<gene>
    <name evidence="2" type="ORF">FSB_LOCUS47559</name>
</gene>
<protein>
    <submittedName>
        <fullName evidence="2">Uncharacterized protein</fullName>
    </submittedName>
</protein>
<dbReference type="PANTHER" id="PTHR26312:SF132">
    <property type="entry name" value="OS01G0855200 PROTEIN"/>
    <property type="match status" value="1"/>
</dbReference>
<evidence type="ECO:0000313" key="2">
    <source>
        <dbReference type="EMBL" id="SPD19677.1"/>
    </source>
</evidence>
<feature type="compositionally biased region" description="Low complexity" evidence="1">
    <location>
        <begin position="19"/>
        <end position="35"/>
    </location>
</feature>
<feature type="compositionally biased region" description="Polar residues" evidence="1">
    <location>
        <begin position="368"/>
        <end position="388"/>
    </location>
</feature>
<dbReference type="EMBL" id="OIVN01004868">
    <property type="protein sequence ID" value="SPD19677.1"/>
    <property type="molecule type" value="Genomic_DNA"/>
</dbReference>
<dbReference type="AlphaFoldDB" id="A0A2N9I0T7"/>
<proteinExistence type="predicted"/>
<organism evidence="2">
    <name type="scientific">Fagus sylvatica</name>
    <name type="common">Beechnut</name>
    <dbReference type="NCBI Taxonomy" id="28930"/>
    <lineage>
        <taxon>Eukaryota</taxon>
        <taxon>Viridiplantae</taxon>
        <taxon>Streptophyta</taxon>
        <taxon>Embryophyta</taxon>
        <taxon>Tracheophyta</taxon>
        <taxon>Spermatophyta</taxon>
        <taxon>Magnoliopsida</taxon>
        <taxon>eudicotyledons</taxon>
        <taxon>Gunneridae</taxon>
        <taxon>Pentapetalae</taxon>
        <taxon>rosids</taxon>
        <taxon>fabids</taxon>
        <taxon>Fagales</taxon>
        <taxon>Fagaceae</taxon>
        <taxon>Fagus</taxon>
    </lineage>
</organism>
<evidence type="ECO:0000256" key="1">
    <source>
        <dbReference type="SAM" id="MobiDB-lite"/>
    </source>
</evidence>
<name>A0A2N9I0T7_FAGSY</name>
<dbReference type="InterPro" id="IPR011990">
    <property type="entry name" value="TPR-like_helical_dom_sf"/>
</dbReference>
<dbReference type="Gene3D" id="1.25.40.10">
    <property type="entry name" value="Tetratricopeptide repeat domain"/>
    <property type="match status" value="1"/>
</dbReference>
<dbReference type="SUPFAM" id="SSF48452">
    <property type="entry name" value="TPR-like"/>
    <property type="match status" value="1"/>
</dbReference>
<sequence length="566" mass="63491">MGVKVATTCWQLSQPIIPHSPSSSQALASAVSSPSKRQRSRRSDGGALVCRYVQRLDRSALFGTGFTSLSRTRSCEFPKPKSRTIQRACSASFDSFSDEEFSKKIQELALRFQLSDDESTTIDSESEIVSEESIAEIYESNFEFISVEPPWPEIHQEPPDWAGRDEIIPASIERKANSVDLPLSLRIIKRKMQWQDGFREVGESAYCSVKKAFSSMVFIIRELHSYSLQMREFLFYEDLQEILVRVQKEMHASFVWLFQQVFSHTPTLMVYVMILLANFTVYSMGNNAAIAASQPHVVSYSTTTEMASTIEIQDQNNHHHNQKFDSSTIKTFSSSNGGKTTSIGGNNGGGGKVPPLASGTDGEGGLDGSNQYRTILPDGSSSQLSTYGTTREATESETREEEVNLWNSMVEEASEMQGALRDEALDQETVKRFVSPVTANLEADDDYADYFRTGLLYQTSLFQDPNNPLLLANYAQFLYLVAHDYDRAEEYFKKAVGVEPPDAEAYSKYATFLWRVKKDLWAAEETFLEAINADPSNSYYAANYAHFLWNTGGEDTCFPLNPPEEA</sequence>